<proteinExistence type="predicted"/>
<feature type="transmembrane region" description="Helical" evidence="2">
    <location>
        <begin position="450"/>
        <end position="474"/>
    </location>
</feature>
<evidence type="ECO:0000256" key="2">
    <source>
        <dbReference type="SAM" id="Phobius"/>
    </source>
</evidence>
<dbReference type="InterPro" id="IPR035914">
    <property type="entry name" value="Sperma_CUB_dom_sf"/>
</dbReference>
<evidence type="ECO:0000256" key="1">
    <source>
        <dbReference type="SAM" id="MobiDB-lite"/>
    </source>
</evidence>
<dbReference type="OrthoDB" id="6125730at2759"/>
<organism evidence="3 4">
    <name type="scientific">Pomacea canaliculata</name>
    <name type="common">Golden apple snail</name>
    <dbReference type="NCBI Taxonomy" id="400727"/>
    <lineage>
        <taxon>Eukaryota</taxon>
        <taxon>Metazoa</taxon>
        <taxon>Spiralia</taxon>
        <taxon>Lophotrochozoa</taxon>
        <taxon>Mollusca</taxon>
        <taxon>Gastropoda</taxon>
        <taxon>Caenogastropoda</taxon>
        <taxon>Architaenioglossa</taxon>
        <taxon>Ampullarioidea</taxon>
        <taxon>Ampullariidae</taxon>
        <taxon>Pomacea</taxon>
    </lineage>
</organism>
<dbReference type="EMBL" id="PZQS01000006">
    <property type="protein sequence ID" value="PVD28821.1"/>
    <property type="molecule type" value="Genomic_DNA"/>
</dbReference>
<gene>
    <name evidence="3" type="ORF">C0Q70_11416</name>
</gene>
<feature type="compositionally biased region" description="Polar residues" evidence="1">
    <location>
        <begin position="503"/>
        <end position="513"/>
    </location>
</feature>
<dbReference type="Proteomes" id="UP000245119">
    <property type="component" value="Linkage Group LG6"/>
</dbReference>
<feature type="compositionally biased region" description="Low complexity" evidence="1">
    <location>
        <begin position="86"/>
        <end position="101"/>
    </location>
</feature>
<comment type="caution">
    <text evidence="3">The sequence shown here is derived from an EMBL/GenBank/DDBJ whole genome shotgun (WGS) entry which is preliminary data.</text>
</comment>
<dbReference type="Gene3D" id="2.60.120.290">
    <property type="entry name" value="Spermadhesin, CUB domain"/>
    <property type="match status" value="1"/>
</dbReference>
<feature type="compositionally biased region" description="Acidic residues" evidence="1">
    <location>
        <begin position="27"/>
        <end position="36"/>
    </location>
</feature>
<reference evidence="3 4" key="1">
    <citation type="submission" date="2018-04" db="EMBL/GenBank/DDBJ databases">
        <title>The genome of golden apple snail Pomacea canaliculata provides insight into stress tolerance and invasive adaptation.</title>
        <authorList>
            <person name="Liu C."/>
            <person name="Liu B."/>
            <person name="Ren Y."/>
            <person name="Zhang Y."/>
            <person name="Wang H."/>
            <person name="Li S."/>
            <person name="Jiang F."/>
            <person name="Yin L."/>
            <person name="Zhang G."/>
            <person name="Qian W."/>
            <person name="Fan W."/>
        </authorList>
    </citation>
    <scope>NUCLEOTIDE SEQUENCE [LARGE SCALE GENOMIC DNA]</scope>
    <source>
        <strain evidence="3">SZHN2017</strain>
        <tissue evidence="3">Muscle</tissue>
    </source>
</reference>
<evidence type="ECO:0000313" key="3">
    <source>
        <dbReference type="EMBL" id="PVD28821.1"/>
    </source>
</evidence>
<keyword evidence="2" id="KW-1133">Transmembrane helix</keyword>
<sequence>MLNDVVDTATIVRVTCILQPAYNAEEFAEGENEEEEVRGWGPGSSSHGQNTGASSSWESHRLPVATSEESGSASMESEERVSHVTSGSSRASGSGSHSGGSMTDPSKPPGSNPSWGYWEWDNERGRWEMEDYKRRRKRRQVNSRTLSGKLQCGAGNLIHVTSVTKGFSINNQCQPVRDGCDEPSTYTSCTGRSDSCDVTVAQSYMERCARWTNYIRVQYECIPAEERHNICEAKTFSSKGSLVISSPSYGGSPVGAHQNFLSCECEVSRASNAALSISYLHLHLQATSDVCSEDMLLIDTWDASANRFALKEELCGVTSRRNLTYSTDLIKLTYIPSAIRHANGFLLRVEGNPNRHADLQVKCSTTADDKGPSAGAGEQSAAALPPPFSGFSSPLAWRTRRWRRGKNTSTAREEQQGQVSSRRTAASDALGSGTGQVGDEEFNVTGKSGVLSAVVASLSSIILILSTVGVYLWYRRWRLDVGLAVPGPSRPLVVHPYLPSRFVSSSTPQTEGSSLDKVVVTSKPSSQPELSWPSGADPPDLPARPPAYEKKQHRRLAAEEEEEEDVQYDNPTGCDVTVAEDTDYTSIQDIADATVVPGRGDRI</sequence>
<name>A0A2T7P5Y8_POMCA</name>
<dbReference type="CDD" id="cd22823">
    <property type="entry name" value="Gal_Rha_Lectin"/>
    <property type="match status" value="1"/>
</dbReference>
<protein>
    <recommendedName>
        <fullName evidence="5">CUB domain-containing protein</fullName>
    </recommendedName>
</protein>
<accession>A0A2T7P5Y8</accession>
<keyword evidence="2" id="KW-0812">Transmembrane</keyword>
<evidence type="ECO:0000313" key="4">
    <source>
        <dbReference type="Proteomes" id="UP000245119"/>
    </source>
</evidence>
<evidence type="ECO:0008006" key="5">
    <source>
        <dbReference type="Google" id="ProtNLM"/>
    </source>
</evidence>
<feature type="region of interest" description="Disordered" evidence="1">
    <location>
        <begin position="503"/>
        <end position="574"/>
    </location>
</feature>
<feature type="region of interest" description="Disordered" evidence="1">
    <location>
        <begin position="365"/>
        <end position="439"/>
    </location>
</feature>
<feature type="region of interest" description="Disordered" evidence="1">
    <location>
        <begin position="27"/>
        <end position="119"/>
    </location>
</feature>
<dbReference type="AlphaFoldDB" id="A0A2T7P5Y8"/>
<keyword evidence="4" id="KW-1185">Reference proteome</keyword>
<keyword evidence="2" id="KW-0472">Membrane</keyword>
<feature type="compositionally biased region" description="Polar residues" evidence="1">
    <location>
        <begin position="43"/>
        <end position="57"/>
    </location>
</feature>